<feature type="coiled-coil region" evidence="1">
    <location>
        <begin position="144"/>
        <end position="175"/>
    </location>
</feature>
<gene>
    <name evidence="2" type="ORF">C5167_049340</name>
</gene>
<evidence type="ECO:0000256" key="1">
    <source>
        <dbReference type="SAM" id="Coils"/>
    </source>
</evidence>
<evidence type="ECO:0000313" key="2">
    <source>
        <dbReference type="EMBL" id="RZC73860.1"/>
    </source>
</evidence>
<dbReference type="EMBL" id="CM010722">
    <property type="protein sequence ID" value="RZC73860.1"/>
    <property type="molecule type" value="Genomic_DNA"/>
</dbReference>
<feature type="non-terminal residue" evidence="2">
    <location>
        <position position="196"/>
    </location>
</feature>
<dbReference type="Proteomes" id="UP000316621">
    <property type="component" value="Chromosome 8"/>
</dbReference>
<proteinExistence type="predicted"/>
<dbReference type="AlphaFoldDB" id="A0A4Y7KNE2"/>
<protein>
    <submittedName>
        <fullName evidence="2">Uncharacterized protein</fullName>
    </submittedName>
</protein>
<dbReference type="Gramene" id="RZC73860">
    <property type="protein sequence ID" value="RZC73860"/>
    <property type="gene ID" value="C5167_049340"/>
</dbReference>
<evidence type="ECO:0000313" key="3">
    <source>
        <dbReference type="Proteomes" id="UP000316621"/>
    </source>
</evidence>
<keyword evidence="1" id="KW-0175">Coiled coil</keyword>
<organism evidence="2 3">
    <name type="scientific">Papaver somniferum</name>
    <name type="common">Opium poppy</name>
    <dbReference type="NCBI Taxonomy" id="3469"/>
    <lineage>
        <taxon>Eukaryota</taxon>
        <taxon>Viridiplantae</taxon>
        <taxon>Streptophyta</taxon>
        <taxon>Embryophyta</taxon>
        <taxon>Tracheophyta</taxon>
        <taxon>Spermatophyta</taxon>
        <taxon>Magnoliopsida</taxon>
        <taxon>Ranunculales</taxon>
        <taxon>Papaveraceae</taxon>
        <taxon>Papaveroideae</taxon>
        <taxon>Papaver</taxon>
    </lineage>
</organism>
<name>A0A4Y7KNE2_PAPSO</name>
<dbReference type="PANTHER" id="PTHR35766">
    <property type="entry name" value="OS08G0543600 PROTEIN"/>
    <property type="match status" value="1"/>
</dbReference>
<sequence>MEGNVSNHLGVRNNTNEEVNRTKFGQSDERTVYEHGTQPNHGDYCSITIDDGGGLDNEMLQQRIHSVYRQREDLHNMEVELRAQIMARSAIVEMKNSFDVQMKEHVNAYEELKHKGACSAAATLESCIKRSVSCSNSLGSSSLIEEQLEERESIIHEMELQMEEKDRELRAITIDNEAAWAKEDLLREQNKELASF</sequence>
<reference evidence="2 3" key="1">
    <citation type="journal article" date="2018" name="Science">
        <title>The opium poppy genome and morphinan production.</title>
        <authorList>
            <person name="Guo L."/>
            <person name="Winzer T."/>
            <person name="Yang X."/>
            <person name="Li Y."/>
            <person name="Ning Z."/>
            <person name="He Z."/>
            <person name="Teodor R."/>
            <person name="Lu Y."/>
            <person name="Bowser T.A."/>
            <person name="Graham I.A."/>
            <person name="Ye K."/>
        </authorList>
    </citation>
    <scope>NUCLEOTIDE SEQUENCE [LARGE SCALE GENOMIC DNA]</scope>
    <source>
        <strain evidence="3">cv. HN1</strain>
        <tissue evidence="2">Leaves</tissue>
    </source>
</reference>
<keyword evidence="3" id="KW-1185">Reference proteome</keyword>
<dbReference type="PANTHER" id="PTHR35766:SF1">
    <property type="entry name" value="OS08G0543600 PROTEIN"/>
    <property type="match status" value="1"/>
</dbReference>
<accession>A0A4Y7KNE2</accession>